<evidence type="ECO:0000259" key="5">
    <source>
        <dbReference type="Pfam" id="PF07992"/>
    </source>
</evidence>
<dbReference type="Gene3D" id="3.30.390.30">
    <property type="match status" value="1"/>
</dbReference>
<dbReference type="PRINTS" id="PR00368">
    <property type="entry name" value="FADPNR"/>
</dbReference>
<keyword evidence="8" id="KW-1185">Reference proteome</keyword>
<comment type="similarity">
    <text evidence="2">Belongs to the FAD-dependent oxidoreductase family.</text>
</comment>
<dbReference type="AlphaFoldDB" id="A0A1I0EDJ2"/>
<dbReference type="InterPro" id="IPR023753">
    <property type="entry name" value="FAD/NAD-binding_dom"/>
</dbReference>
<reference evidence="8" key="1">
    <citation type="submission" date="2016-10" db="EMBL/GenBank/DDBJ databases">
        <authorList>
            <person name="Varghese N."/>
            <person name="Submissions S."/>
        </authorList>
    </citation>
    <scope>NUCLEOTIDE SEQUENCE [LARGE SCALE GENOMIC DNA]</scope>
    <source>
        <strain evidence="8">CGMCC 1.6489</strain>
    </source>
</reference>
<dbReference type="OrthoDB" id="9768666at2"/>
<feature type="domain" description="FAD/NAD(P)-binding" evidence="5">
    <location>
        <begin position="31"/>
        <end position="290"/>
    </location>
</feature>
<dbReference type="InterPro" id="IPR041575">
    <property type="entry name" value="Rubredoxin_C"/>
</dbReference>
<dbReference type="InterPro" id="IPR036188">
    <property type="entry name" value="FAD/NAD-bd_sf"/>
</dbReference>
<evidence type="ECO:0000313" key="7">
    <source>
        <dbReference type="EMBL" id="SET42490.1"/>
    </source>
</evidence>
<dbReference type="InterPro" id="IPR016156">
    <property type="entry name" value="FAD/NAD-linked_Rdtase_dimer_sf"/>
</dbReference>
<protein>
    <submittedName>
        <fullName evidence="7">Assimilatory nitrate reductase (NADH) beta subunit</fullName>
    </submittedName>
</protein>
<dbReference type="Proteomes" id="UP000198762">
    <property type="component" value="Unassembled WGS sequence"/>
</dbReference>
<dbReference type="GO" id="GO:0016491">
    <property type="term" value="F:oxidoreductase activity"/>
    <property type="evidence" value="ECO:0007669"/>
    <property type="project" value="InterPro"/>
</dbReference>
<dbReference type="STRING" id="430453.SAMN04487962_10999"/>
<evidence type="ECO:0000259" key="6">
    <source>
        <dbReference type="Pfam" id="PF18267"/>
    </source>
</evidence>
<keyword evidence="4" id="KW-0274">FAD</keyword>
<proteinExistence type="inferred from homology"/>
<dbReference type="PRINTS" id="PR00411">
    <property type="entry name" value="PNDRDTASEI"/>
</dbReference>
<keyword evidence="3" id="KW-0285">Flavoprotein</keyword>
<organism evidence="7 8">
    <name type="scientific">Marinobacter segnicrescens</name>
    <dbReference type="NCBI Taxonomy" id="430453"/>
    <lineage>
        <taxon>Bacteria</taxon>
        <taxon>Pseudomonadati</taxon>
        <taxon>Pseudomonadota</taxon>
        <taxon>Gammaproteobacteria</taxon>
        <taxon>Pseudomonadales</taxon>
        <taxon>Marinobacteraceae</taxon>
        <taxon>Marinobacter</taxon>
    </lineage>
</organism>
<dbReference type="Gene3D" id="3.50.50.60">
    <property type="entry name" value="FAD/NAD(P)-binding domain"/>
    <property type="match status" value="2"/>
</dbReference>
<comment type="cofactor">
    <cofactor evidence="1">
        <name>FAD</name>
        <dbReference type="ChEBI" id="CHEBI:57692"/>
    </cofactor>
</comment>
<name>A0A1I0EDJ2_9GAMM</name>
<accession>A0A1I0EDJ2</accession>
<evidence type="ECO:0000256" key="2">
    <source>
        <dbReference type="ARBA" id="ARBA00006442"/>
    </source>
</evidence>
<dbReference type="EMBL" id="FOHZ01000009">
    <property type="protein sequence ID" value="SET42490.1"/>
    <property type="molecule type" value="Genomic_DNA"/>
</dbReference>
<sequence length="406" mass="44040">MSSGTLVICGHGMVAQRLLEHLCEGGHPFSRVVVLGAESEPAYNRVLLSSVLAGDATLDQLRLRDDAWFDANGVERYYGDPVTTIDRTYQQIITAAGRELAYDTLVLATGARPAPLGIPGDDLEGVLTFRDLRDTHQLIELSQRHGRAVVIGGGFLGLEAAEGLRCRGMAVTVLHRNPHLLNRQLDTTGSKLLAASLMQRGLSIRTGVRPCALLGKRRVRAVQLDDSNLVSTDLVITAAGITPNAGLAITAGLDCGRGIRVSRQLRTSDPAIFALGECCEIDGQTFGLVDPGYEQARVLAQVLKGSDQGAVFRSTTQPTRLKISGIPIFSCGQTRPDENTESIVWQDHGQNRYCRLLLRDGRLVGSVLFGETRDGPWYAEQIHKGNDLTPWRATLAFGRDYCEQAA</sequence>
<dbReference type="PANTHER" id="PTHR43429">
    <property type="entry name" value="PYRIDINE NUCLEOTIDE-DISULFIDE OXIDOREDUCTASE DOMAIN-CONTAINING"/>
    <property type="match status" value="1"/>
</dbReference>
<evidence type="ECO:0000313" key="8">
    <source>
        <dbReference type="Proteomes" id="UP000198762"/>
    </source>
</evidence>
<dbReference type="Pfam" id="PF18267">
    <property type="entry name" value="Rubredoxin_C"/>
    <property type="match status" value="1"/>
</dbReference>
<dbReference type="InterPro" id="IPR050260">
    <property type="entry name" value="FAD-bd_OxRdtase"/>
</dbReference>
<evidence type="ECO:0000256" key="3">
    <source>
        <dbReference type="ARBA" id="ARBA00022630"/>
    </source>
</evidence>
<evidence type="ECO:0000256" key="4">
    <source>
        <dbReference type="ARBA" id="ARBA00022827"/>
    </source>
</evidence>
<dbReference type="SUPFAM" id="SSF51905">
    <property type="entry name" value="FAD/NAD(P)-binding domain"/>
    <property type="match status" value="2"/>
</dbReference>
<dbReference type="PANTHER" id="PTHR43429:SF3">
    <property type="entry name" value="NITRITE REDUCTASE [NAD(P)H]"/>
    <property type="match status" value="1"/>
</dbReference>
<gene>
    <name evidence="7" type="ORF">SAMN04487962_10999</name>
</gene>
<feature type="domain" description="NADH-rubredoxin oxidoreductase C-terminal" evidence="6">
    <location>
        <begin position="319"/>
        <end position="385"/>
    </location>
</feature>
<dbReference type="RefSeq" id="WP_091851716.1">
    <property type="nucleotide sequence ID" value="NZ_FOHZ01000009.1"/>
</dbReference>
<evidence type="ECO:0000256" key="1">
    <source>
        <dbReference type="ARBA" id="ARBA00001974"/>
    </source>
</evidence>
<dbReference type="Pfam" id="PF07992">
    <property type="entry name" value="Pyr_redox_2"/>
    <property type="match status" value="1"/>
</dbReference>